<protein>
    <recommendedName>
        <fullName evidence="6">PinX1-related protein 1</fullName>
    </recommendedName>
</protein>
<dbReference type="GeneID" id="37018712"/>
<evidence type="ECO:0000256" key="1">
    <source>
        <dbReference type="ARBA" id="ARBA00004604"/>
    </source>
</evidence>
<dbReference type="InterPro" id="IPR050656">
    <property type="entry name" value="PINX1"/>
</dbReference>
<dbReference type="PROSITE" id="PS50174">
    <property type="entry name" value="G_PATCH"/>
    <property type="match status" value="1"/>
</dbReference>
<evidence type="ECO:0000313" key="9">
    <source>
        <dbReference type="EMBL" id="PWN38170.1"/>
    </source>
</evidence>
<dbReference type="EMBL" id="KZ819602">
    <property type="protein sequence ID" value="PWN38170.1"/>
    <property type="molecule type" value="Genomic_DNA"/>
</dbReference>
<gene>
    <name evidence="9" type="ORF">FA14DRAFT_131377</name>
</gene>
<evidence type="ECO:0000259" key="8">
    <source>
        <dbReference type="PROSITE" id="PS50174"/>
    </source>
</evidence>
<sequence>MGLAEVKRKQRLVGSAQTKNSAWSNDSSLPGQRLLASMGWSAGQGIGQSKSGMVAPVAVAFKMDNKGIGAQRLEREARASGQADAWIGGGGELGSLFDRLNAAAASSASTSTSTAAIEQKSASTPVMINPRMAARAKYLRAKRMVGNDLSSINEILGIASPSGS</sequence>
<evidence type="ECO:0000256" key="6">
    <source>
        <dbReference type="ARBA" id="ARBA00041961"/>
    </source>
</evidence>
<evidence type="ECO:0000256" key="4">
    <source>
        <dbReference type="ARBA" id="ARBA00023242"/>
    </source>
</evidence>
<dbReference type="InParanoid" id="A0A316VL29"/>
<dbReference type="Proteomes" id="UP000245771">
    <property type="component" value="Unassembled WGS sequence"/>
</dbReference>
<comment type="subcellular location">
    <subcellularLocation>
        <location evidence="1">Nucleus</location>
        <location evidence="1">Nucleolus</location>
    </subcellularLocation>
</comment>
<keyword evidence="4" id="KW-0539">Nucleus</keyword>
<proteinExistence type="inferred from homology"/>
<dbReference type="STRING" id="1280837.A0A316VL29"/>
<organism evidence="9 10">
    <name type="scientific">Meira miltonrushii</name>
    <dbReference type="NCBI Taxonomy" id="1280837"/>
    <lineage>
        <taxon>Eukaryota</taxon>
        <taxon>Fungi</taxon>
        <taxon>Dikarya</taxon>
        <taxon>Basidiomycota</taxon>
        <taxon>Ustilaginomycotina</taxon>
        <taxon>Exobasidiomycetes</taxon>
        <taxon>Exobasidiales</taxon>
        <taxon>Brachybasidiaceae</taxon>
        <taxon>Meira</taxon>
    </lineage>
</organism>
<feature type="compositionally biased region" description="Polar residues" evidence="7">
    <location>
        <begin position="15"/>
        <end position="28"/>
    </location>
</feature>
<evidence type="ECO:0000313" key="10">
    <source>
        <dbReference type="Proteomes" id="UP000245771"/>
    </source>
</evidence>
<feature type="domain" description="G-patch" evidence="8">
    <location>
        <begin position="27"/>
        <end position="73"/>
    </location>
</feature>
<accession>A0A316VL29</accession>
<evidence type="ECO:0000256" key="7">
    <source>
        <dbReference type="SAM" id="MobiDB-lite"/>
    </source>
</evidence>
<keyword evidence="3" id="KW-0698">rRNA processing</keyword>
<dbReference type="PANTHER" id="PTHR23149:SF31">
    <property type="entry name" value="PROTEIN PXR1"/>
    <property type="match status" value="1"/>
</dbReference>
<dbReference type="SMART" id="SM00443">
    <property type="entry name" value="G_patch"/>
    <property type="match status" value="1"/>
</dbReference>
<dbReference type="PANTHER" id="PTHR23149">
    <property type="entry name" value="G PATCH DOMAIN CONTAINING PROTEIN"/>
    <property type="match status" value="1"/>
</dbReference>
<comment type="similarity">
    <text evidence="5">Belongs to the PINX1 family.</text>
</comment>
<reference evidence="9 10" key="1">
    <citation type="journal article" date="2018" name="Mol. Biol. Evol.">
        <title>Broad Genomic Sampling Reveals a Smut Pathogenic Ancestry of the Fungal Clade Ustilaginomycotina.</title>
        <authorList>
            <person name="Kijpornyongpan T."/>
            <person name="Mondo S.J."/>
            <person name="Barry K."/>
            <person name="Sandor L."/>
            <person name="Lee J."/>
            <person name="Lipzen A."/>
            <person name="Pangilinan J."/>
            <person name="LaButti K."/>
            <person name="Hainaut M."/>
            <person name="Henrissat B."/>
            <person name="Grigoriev I.V."/>
            <person name="Spatafora J.W."/>
            <person name="Aime M.C."/>
        </authorList>
    </citation>
    <scope>NUCLEOTIDE SEQUENCE [LARGE SCALE GENOMIC DNA]</scope>
    <source>
        <strain evidence="9 10">MCA 3882</strain>
    </source>
</reference>
<evidence type="ECO:0000256" key="2">
    <source>
        <dbReference type="ARBA" id="ARBA00022517"/>
    </source>
</evidence>
<dbReference type="RefSeq" id="XP_025358472.1">
    <property type="nucleotide sequence ID" value="XM_025496931.1"/>
</dbReference>
<keyword evidence="10" id="KW-1185">Reference proteome</keyword>
<dbReference type="OrthoDB" id="29523at2759"/>
<dbReference type="AlphaFoldDB" id="A0A316VL29"/>
<feature type="region of interest" description="Disordered" evidence="7">
    <location>
        <begin position="1"/>
        <end position="28"/>
    </location>
</feature>
<dbReference type="InterPro" id="IPR000467">
    <property type="entry name" value="G_patch_dom"/>
</dbReference>
<feature type="non-terminal residue" evidence="9">
    <location>
        <position position="164"/>
    </location>
</feature>
<keyword evidence="2" id="KW-0690">Ribosome biogenesis</keyword>
<evidence type="ECO:0000256" key="3">
    <source>
        <dbReference type="ARBA" id="ARBA00022552"/>
    </source>
</evidence>
<dbReference type="GO" id="GO:0006364">
    <property type="term" value="P:rRNA processing"/>
    <property type="evidence" value="ECO:0007669"/>
    <property type="project" value="UniProtKB-KW"/>
</dbReference>
<evidence type="ECO:0000256" key="5">
    <source>
        <dbReference type="ARBA" id="ARBA00038007"/>
    </source>
</evidence>
<dbReference type="Pfam" id="PF01585">
    <property type="entry name" value="G-patch"/>
    <property type="match status" value="1"/>
</dbReference>
<name>A0A316VL29_9BASI</name>
<dbReference type="GO" id="GO:0005730">
    <property type="term" value="C:nucleolus"/>
    <property type="evidence" value="ECO:0007669"/>
    <property type="project" value="UniProtKB-SubCell"/>
</dbReference>
<dbReference type="GO" id="GO:0003676">
    <property type="term" value="F:nucleic acid binding"/>
    <property type="evidence" value="ECO:0007669"/>
    <property type="project" value="InterPro"/>
</dbReference>